<dbReference type="OrthoDB" id="3239593at2"/>
<proteinExistence type="predicted"/>
<dbReference type="SUPFAM" id="SSF53850">
    <property type="entry name" value="Periplasmic binding protein-like II"/>
    <property type="match status" value="1"/>
</dbReference>
<dbReference type="GeneID" id="68849442"/>
<name>A0P1Y5_ROSAI</name>
<keyword evidence="2" id="KW-0732">Signal</keyword>
<dbReference type="InterPro" id="IPR006059">
    <property type="entry name" value="SBP"/>
</dbReference>
<evidence type="ECO:0000256" key="1">
    <source>
        <dbReference type="ARBA" id="ARBA00022764"/>
    </source>
</evidence>
<evidence type="ECO:0000256" key="2">
    <source>
        <dbReference type="SAM" id="SignalP"/>
    </source>
</evidence>
<evidence type="ECO:0000313" key="4">
    <source>
        <dbReference type="Proteomes" id="UP000004848"/>
    </source>
</evidence>
<accession>A0P1Y5</accession>
<reference evidence="3 4" key="1">
    <citation type="submission" date="2006-05" db="EMBL/GenBank/DDBJ databases">
        <authorList>
            <person name="King G."/>
            <person name="Ferriera S."/>
            <person name="Johnson J."/>
            <person name="Kravitz S."/>
            <person name="Beeson K."/>
            <person name="Sutton G."/>
            <person name="Rogers Y.-H."/>
            <person name="Friedman R."/>
            <person name="Frazier M."/>
            <person name="Venter J.C."/>
        </authorList>
    </citation>
    <scope>NUCLEOTIDE SEQUENCE [LARGE SCALE GENOMIC DNA]</scope>
    <source>
        <strain evidence="4">ATCC 25650 / DSM 13394 / JCM 20685 / NBRC 16684 / NCIMB 2208 / IAM 12614 / B1</strain>
    </source>
</reference>
<keyword evidence="1" id="KW-0574">Periplasm</keyword>
<sequence>MQLKCLAASAAVIAAMTGAAHAADVTGPAFGDTFNVTDTSVDLSQLTRENFYDVLVPLAKKDGEMTFYSYWPPAPLVVFQNQIIPAFEKKYGIKVHFNSVETNVGLPQLDAAYKEGKPSPMDGYFSSDLPADLNEMANIRLTDILPNAADLDPSLAYEYRGIEHNGAYVPFHGNQTVIAFNSAFVKGDEVPQTFEDLLAYSKANPGKVAITSPLRGGSGSGFLTAVSHKLMSDDCVAKWMDLSADEAAADKLVNNSECFAPVWAYFNDLLETAQITNGNTDTLNLMANGVANVGTAWEDLTFSYVMGNQLPDTVRVTILNGGQPGGAEGAFIPSNTANLAAALLFMDEILAPEHQAWKLAGFASRSPKTELDASLIPAEAQKLLVPADIYEEGRISNANPVMSRVVRDAFAANVLDK</sequence>
<dbReference type="Pfam" id="PF13416">
    <property type="entry name" value="SBP_bac_8"/>
    <property type="match status" value="1"/>
</dbReference>
<dbReference type="AlphaFoldDB" id="A0P1Y5"/>
<protein>
    <submittedName>
        <fullName evidence="3">ABC transporter, substrate binding protein</fullName>
    </submittedName>
</protein>
<dbReference type="Proteomes" id="UP000004848">
    <property type="component" value="Unassembled WGS sequence"/>
</dbReference>
<evidence type="ECO:0000313" key="3">
    <source>
        <dbReference type="EMBL" id="EAV41061.1"/>
    </source>
</evidence>
<comment type="caution">
    <text evidence="3">The sequence shown here is derived from an EMBL/GenBank/DDBJ whole genome shotgun (WGS) entry which is preliminary data.</text>
</comment>
<gene>
    <name evidence="3" type="ORF">SIAM614_30066</name>
</gene>
<feature type="signal peptide" evidence="2">
    <location>
        <begin position="1"/>
        <end position="22"/>
    </location>
</feature>
<dbReference type="PANTHER" id="PTHR42779:SF1">
    <property type="entry name" value="PROTEIN YNJB"/>
    <property type="match status" value="1"/>
</dbReference>
<feature type="chain" id="PRO_5002628383" evidence="2">
    <location>
        <begin position="23"/>
        <end position="417"/>
    </location>
</feature>
<dbReference type="eggNOG" id="COG4134">
    <property type="taxonomic scope" value="Bacteria"/>
</dbReference>
<dbReference type="RefSeq" id="WP_006939243.1">
    <property type="nucleotide sequence ID" value="NZ_AAUW01000024.1"/>
</dbReference>
<organism evidence="3 4">
    <name type="scientific">Roseibium aggregatum (strain ATCC 25650 / DSM 13394 / JCM 20685 / NBRC 16684 / NCIMB 2208 / IAM 12614 / B1)</name>
    <name type="common">Stappia aggregata</name>
    <dbReference type="NCBI Taxonomy" id="384765"/>
    <lineage>
        <taxon>Bacteria</taxon>
        <taxon>Pseudomonadati</taxon>
        <taxon>Pseudomonadota</taxon>
        <taxon>Alphaproteobacteria</taxon>
        <taxon>Hyphomicrobiales</taxon>
        <taxon>Stappiaceae</taxon>
        <taxon>Roseibium</taxon>
    </lineage>
</organism>
<dbReference type="EMBL" id="AAUW01000024">
    <property type="protein sequence ID" value="EAV41061.1"/>
    <property type="molecule type" value="Genomic_DNA"/>
</dbReference>
<dbReference type="PANTHER" id="PTHR42779">
    <property type="entry name" value="PROTEIN YNJB"/>
    <property type="match status" value="1"/>
</dbReference>
<dbReference type="Gene3D" id="3.40.190.10">
    <property type="entry name" value="Periplasmic binding protein-like II"/>
    <property type="match status" value="2"/>
</dbReference>